<dbReference type="EMBL" id="JACHDS010000001">
    <property type="protein sequence ID" value="MBB6172159.1"/>
    <property type="molecule type" value="Genomic_DNA"/>
</dbReference>
<name>A0A7X0D6I8_9ACTN</name>
<evidence type="ECO:0000313" key="3">
    <source>
        <dbReference type="Proteomes" id="UP000546642"/>
    </source>
</evidence>
<comment type="caution">
    <text evidence="2">The sequence shown here is derived from an EMBL/GenBank/DDBJ whole genome shotgun (WGS) entry which is preliminary data.</text>
</comment>
<reference evidence="2 3" key="1">
    <citation type="submission" date="2020-08" db="EMBL/GenBank/DDBJ databases">
        <title>Sequencing the genomes of 1000 actinobacteria strains.</title>
        <authorList>
            <person name="Klenk H.-P."/>
        </authorList>
    </citation>
    <scope>NUCLEOTIDE SEQUENCE [LARGE SCALE GENOMIC DNA]</scope>
    <source>
        <strain evidence="2 3">DSM 46659</strain>
    </source>
</reference>
<evidence type="ECO:0000256" key="1">
    <source>
        <dbReference type="SAM" id="MobiDB-lite"/>
    </source>
</evidence>
<protein>
    <submittedName>
        <fullName evidence="2">Uncharacterized protein</fullName>
    </submittedName>
</protein>
<dbReference type="Proteomes" id="UP000546642">
    <property type="component" value="Unassembled WGS sequence"/>
</dbReference>
<accession>A0A7X0D6I8</accession>
<sequence>MSNWVDVELIGGPMDGSVQQMQHAAIYEDPDPGAYLVVDDDHKAPGGDPGARAVYEPDPPPADPRRWVWRGWIA</sequence>
<organism evidence="2 3">
    <name type="scientific">Nocardiopsis mwathae</name>
    <dbReference type="NCBI Taxonomy" id="1472723"/>
    <lineage>
        <taxon>Bacteria</taxon>
        <taxon>Bacillati</taxon>
        <taxon>Actinomycetota</taxon>
        <taxon>Actinomycetes</taxon>
        <taxon>Streptosporangiales</taxon>
        <taxon>Nocardiopsidaceae</taxon>
        <taxon>Nocardiopsis</taxon>
    </lineage>
</organism>
<gene>
    <name evidence="2" type="ORF">HNR23_002219</name>
</gene>
<evidence type="ECO:0000313" key="2">
    <source>
        <dbReference type="EMBL" id="MBB6172159.1"/>
    </source>
</evidence>
<feature type="region of interest" description="Disordered" evidence="1">
    <location>
        <begin position="41"/>
        <end position="60"/>
    </location>
</feature>
<proteinExistence type="predicted"/>
<keyword evidence="3" id="KW-1185">Reference proteome</keyword>
<dbReference type="AlphaFoldDB" id="A0A7X0D6I8"/>
<dbReference type="RefSeq" id="WP_184075496.1">
    <property type="nucleotide sequence ID" value="NZ_JACHDS010000001.1"/>
</dbReference>